<evidence type="ECO:0000256" key="1">
    <source>
        <dbReference type="SAM" id="MobiDB-lite"/>
    </source>
</evidence>
<dbReference type="EMBL" id="JBEHCU010007431">
    <property type="protein sequence ID" value="KAL1394807.1"/>
    <property type="molecule type" value="Genomic_DNA"/>
</dbReference>
<feature type="region of interest" description="Disordered" evidence="1">
    <location>
        <begin position="43"/>
        <end position="67"/>
    </location>
</feature>
<feature type="region of interest" description="Disordered" evidence="1">
    <location>
        <begin position="84"/>
        <end position="111"/>
    </location>
</feature>
<name>A0ABD1D6S3_CULPP</name>
<proteinExistence type="predicted"/>
<feature type="compositionally biased region" description="Basic and acidic residues" evidence="1">
    <location>
        <begin position="43"/>
        <end position="59"/>
    </location>
</feature>
<feature type="compositionally biased region" description="Polar residues" evidence="1">
    <location>
        <begin position="96"/>
        <end position="111"/>
    </location>
</feature>
<feature type="region of interest" description="Disordered" evidence="1">
    <location>
        <begin position="683"/>
        <end position="706"/>
    </location>
</feature>
<protein>
    <submittedName>
        <fullName evidence="2">Uncharacterized protein</fullName>
    </submittedName>
</protein>
<sequence>MQARIDQEYEDDRKKLQLEMEMRYENIRSRVEVVDESIKVGMEQKEEGKKKELRDRGRQYEVGSATAKATEKTANVVPEDILVATSGSGASEEGTRQSTGKSDRALTSSSQNGEAVEFPLEVCFVKTAVLTRAVSSLNHASPTIVHIPEILDFSNHDVTVSFAFDGEFQRSIQESESLLDKRKASDEGSWELSKWEVNSTEQLTRLDQPLYVSASANTKRCCRYPGAGRMVGSLECEKRKLFTCTEVRARPRWKLKEQWWRMCGVPTSQFDQSDTLVRYGAALQKIYDPLRTSSSQIYRSGLRYGTFGWRYTGGLGWADVRALRMNWKSSPGQNHMETRYAQKTYLVRMTCGIVRCRRQCTMRKLDKHARGQPDSRGTSGNRAVLIRQPANNTQVHNNTGRRNFHVLIEGFKSATLRGEEADRKPKWTVKEPRQGKIDQAKLTKELGVEDRDDDGSKFSPNYERYQVGNVETAKHKFKVRQLGEPFAVRSRSKWKVRGMQAPFVECAEDVLLPLGHFASLEMPLEVFWRRLGKLGEYTSGQQDQRAQPERRGTSEKRTVTDRQPKSRTTQGEEVVMEAERIPKGNCLVTSYAIGGDGWSQLKENDKITTERSDKDRRTQSLERPLEICMSWDEAGTGKHKMGTSGLIRRCVAKGKAGKKPLRQAIIFEKLALCSKAERFADRETASTGPKQRIKPECNKDGKAGAGRDKSAFIQTSGIFSEGLAKRSRYEKMNNSSREPGEAMRRPVLRSEIKVDPEEERKRICDLFGEPDEEEGLLSSEGVKKYDDNMPVKLDNLDYKIKPNAAGLLKVEVKVELLKQEPELSTAR</sequence>
<gene>
    <name evidence="2" type="ORF">pipiens_002983</name>
</gene>
<evidence type="ECO:0000313" key="2">
    <source>
        <dbReference type="EMBL" id="KAL1394807.1"/>
    </source>
</evidence>
<feature type="region of interest" description="Disordered" evidence="1">
    <location>
        <begin position="729"/>
        <end position="750"/>
    </location>
</feature>
<comment type="caution">
    <text evidence="2">The sequence shown here is derived from an EMBL/GenBank/DDBJ whole genome shotgun (WGS) entry which is preliminary data.</text>
</comment>
<feature type="region of interest" description="Disordered" evidence="1">
    <location>
        <begin position="364"/>
        <end position="383"/>
    </location>
</feature>
<feature type="compositionally biased region" description="Basic and acidic residues" evidence="1">
    <location>
        <begin position="546"/>
        <end position="564"/>
    </location>
</feature>
<evidence type="ECO:0000313" key="3">
    <source>
        <dbReference type="Proteomes" id="UP001562425"/>
    </source>
</evidence>
<organism evidence="2 3">
    <name type="scientific">Culex pipiens pipiens</name>
    <name type="common">Northern house mosquito</name>
    <dbReference type="NCBI Taxonomy" id="38569"/>
    <lineage>
        <taxon>Eukaryota</taxon>
        <taxon>Metazoa</taxon>
        <taxon>Ecdysozoa</taxon>
        <taxon>Arthropoda</taxon>
        <taxon>Hexapoda</taxon>
        <taxon>Insecta</taxon>
        <taxon>Pterygota</taxon>
        <taxon>Neoptera</taxon>
        <taxon>Endopterygota</taxon>
        <taxon>Diptera</taxon>
        <taxon>Nematocera</taxon>
        <taxon>Culicoidea</taxon>
        <taxon>Culicidae</taxon>
        <taxon>Culicinae</taxon>
        <taxon>Culicini</taxon>
        <taxon>Culex</taxon>
        <taxon>Culex</taxon>
    </lineage>
</organism>
<feature type="compositionally biased region" description="Basic and acidic residues" evidence="1">
    <location>
        <begin position="693"/>
        <end position="706"/>
    </location>
</feature>
<reference evidence="2 3" key="1">
    <citation type="submission" date="2024-05" db="EMBL/GenBank/DDBJ databases">
        <title>Culex pipiens pipiens assembly and annotation.</title>
        <authorList>
            <person name="Alout H."/>
            <person name="Durand T."/>
        </authorList>
    </citation>
    <scope>NUCLEOTIDE SEQUENCE [LARGE SCALE GENOMIC DNA]</scope>
    <source>
        <strain evidence="2">HA-2024</strain>
        <tissue evidence="2">Whole body</tissue>
    </source>
</reference>
<feature type="region of interest" description="Disordered" evidence="1">
    <location>
        <begin position="538"/>
        <end position="572"/>
    </location>
</feature>
<keyword evidence="3" id="KW-1185">Reference proteome</keyword>
<dbReference type="AlphaFoldDB" id="A0ABD1D6S3"/>
<accession>A0ABD1D6S3</accession>
<feature type="compositionally biased region" description="Basic and acidic residues" evidence="1">
    <location>
        <begin position="738"/>
        <end position="750"/>
    </location>
</feature>
<dbReference type="Proteomes" id="UP001562425">
    <property type="component" value="Unassembled WGS sequence"/>
</dbReference>